<evidence type="ECO:0000313" key="2">
    <source>
        <dbReference type="Proteomes" id="UP000077315"/>
    </source>
</evidence>
<dbReference type="InParanoid" id="A0A162N5M3"/>
<protein>
    <submittedName>
        <fullName evidence="1">Uncharacterized protein</fullName>
    </submittedName>
</protein>
<organism evidence="1 2">
    <name type="scientific">Phycomyces blakesleeanus (strain ATCC 8743b / DSM 1359 / FGSC 10004 / NBRC 33097 / NRRL 1555)</name>
    <dbReference type="NCBI Taxonomy" id="763407"/>
    <lineage>
        <taxon>Eukaryota</taxon>
        <taxon>Fungi</taxon>
        <taxon>Fungi incertae sedis</taxon>
        <taxon>Mucoromycota</taxon>
        <taxon>Mucoromycotina</taxon>
        <taxon>Mucoromycetes</taxon>
        <taxon>Mucorales</taxon>
        <taxon>Phycomycetaceae</taxon>
        <taxon>Phycomyces</taxon>
    </lineage>
</organism>
<reference evidence="2" key="1">
    <citation type="submission" date="2015-06" db="EMBL/GenBank/DDBJ databases">
        <title>Expansion of signal transduction pathways in fungi by whole-genome duplication.</title>
        <authorList>
            <consortium name="DOE Joint Genome Institute"/>
            <person name="Corrochano L.M."/>
            <person name="Kuo A."/>
            <person name="Marcet-Houben M."/>
            <person name="Polaino S."/>
            <person name="Salamov A."/>
            <person name="Villalobos J.M."/>
            <person name="Alvarez M.I."/>
            <person name="Avalos J."/>
            <person name="Benito E.P."/>
            <person name="Benoit I."/>
            <person name="Burger G."/>
            <person name="Camino L.P."/>
            <person name="Canovas D."/>
            <person name="Cerda-Olmedo E."/>
            <person name="Cheng J.-F."/>
            <person name="Dominguez A."/>
            <person name="Elias M."/>
            <person name="Eslava A.P."/>
            <person name="Glaser F."/>
            <person name="Grimwood J."/>
            <person name="Gutierrez G."/>
            <person name="Heitman J."/>
            <person name="Henrissat B."/>
            <person name="Iturriaga E.A."/>
            <person name="Lang B.F."/>
            <person name="Lavin J.L."/>
            <person name="Lee S."/>
            <person name="Li W."/>
            <person name="Lindquist E."/>
            <person name="Lopez-Garcia S."/>
            <person name="Luque E.M."/>
            <person name="Marcos A.T."/>
            <person name="Martin J."/>
            <person name="McCluskey K."/>
            <person name="Medina H.R."/>
            <person name="Miralles-Duran A."/>
            <person name="Miyazaki A."/>
            <person name="Munoz-Torres E."/>
            <person name="Oguiza J.A."/>
            <person name="Ohm R."/>
            <person name="Olmedo M."/>
            <person name="Orejas M."/>
            <person name="Ortiz-Castellanos L."/>
            <person name="Pisabarro A.G."/>
            <person name="Rodriguez-Romero J."/>
            <person name="Ruiz-Herrera J."/>
            <person name="Ruiz-Vazquez R."/>
            <person name="Sanz C."/>
            <person name="Schackwitz W."/>
            <person name="Schmutz J."/>
            <person name="Shahriari M."/>
            <person name="Shelest E."/>
            <person name="Silva-Franco F."/>
            <person name="Soanes D."/>
            <person name="Syed K."/>
            <person name="Tagua V.G."/>
            <person name="Talbot N.J."/>
            <person name="Thon M."/>
            <person name="De vries R.P."/>
            <person name="Wiebenga A."/>
            <person name="Yadav J.S."/>
            <person name="Braun E.L."/>
            <person name="Baker S."/>
            <person name="Garre V."/>
            <person name="Horwitz B."/>
            <person name="Torres-Martinez S."/>
            <person name="Idnurm A."/>
            <person name="Herrera-Estrella A."/>
            <person name="Gabaldon T."/>
            <person name="Grigoriev I.V."/>
        </authorList>
    </citation>
    <scope>NUCLEOTIDE SEQUENCE [LARGE SCALE GENOMIC DNA]</scope>
    <source>
        <strain evidence="2">NRRL 1555(-)</strain>
    </source>
</reference>
<gene>
    <name evidence="1" type="ORF">PHYBLDRAFT_69877</name>
</gene>
<accession>A0A162N5M3</accession>
<dbReference type="Proteomes" id="UP000077315">
    <property type="component" value="Unassembled WGS sequence"/>
</dbReference>
<dbReference type="AlphaFoldDB" id="A0A162N5M3"/>
<dbReference type="RefSeq" id="XP_018284074.1">
    <property type="nucleotide sequence ID" value="XM_018442177.1"/>
</dbReference>
<name>A0A162N5M3_PHYB8</name>
<dbReference type="EMBL" id="KV441006">
    <property type="protein sequence ID" value="OAD66034.1"/>
    <property type="molecule type" value="Genomic_DNA"/>
</dbReference>
<sequence length="126" mass="14243">MTRLFAVIACLSDVRCSNSLLSLVWHNLIVGEMNVVETKSIKGMPGLVNDANDKSIRVVVWPITKDMMSIGMTMTVIIVITSIGVPKYRHTFNAVWNRDIIAAKKKGILDILLFYARTNNKRRHRS</sequence>
<dbReference type="VEuPathDB" id="FungiDB:PHYBLDRAFT_69877"/>
<proteinExistence type="predicted"/>
<dbReference type="GeneID" id="29003083"/>
<keyword evidence="2" id="KW-1185">Reference proteome</keyword>
<evidence type="ECO:0000313" key="1">
    <source>
        <dbReference type="EMBL" id="OAD66034.1"/>
    </source>
</evidence>